<comment type="caution">
    <text evidence="2">The sequence shown here is derived from an EMBL/GenBank/DDBJ whole genome shotgun (WGS) entry which is preliminary data.</text>
</comment>
<name>A0A367KQM4_RHIST</name>
<evidence type="ECO:0000313" key="2">
    <source>
        <dbReference type="EMBL" id="RCI04489.1"/>
    </source>
</evidence>
<sequence>MNHYKVAAFVFLWSLEQAIAPVVPQGCVKLSHLSAMQYENGFKCDPQEARPDNDVADENGATVLGQKDIDPVMAYLAMK</sequence>
<protein>
    <submittedName>
        <fullName evidence="2">Uncharacterized protein</fullName>
    </submittedName>
</protein>
<organism evidence="2 3">
    <name type="scientific">Rhizopus stolonifer</name>
    <name type="common">Rhizopus nigricans</name>
    <dbReference type="NCBI Taxonomy" id="4846"/>
    <lineage>
        <taxon>Eukaryota</taxon>
        <taxon>Fungi</taxon>
        <taxon>Fungi incertae sedis</taxon>
        <taxon>Mucoromycota</taxon>
        <taxon>Mucoromycotina</taxon>
        <taxon>Mucoromycetes</taxon>
        <taxon>Mucorales</taxon>
        <taxon>Mucorineae</taxon>
        <taxon>Rhizopodaceae</taxon>
        <taxon>Rhizopus</taxon>
    </lineage>
</organism>
<dbReference type="EMBL" id="PJQM01000667">
    <property type="protein sequence ID" value="RCI04489.1"/>
    <property type="molecule type" value="Genomic_DNA"/>
</dbReference>
<feature type="signal peptide" evidence="1">
    <location>
        <begin position="1"/>
        <end position="20"/>
    </location>
</feature>
<keyword evidence="3" id="KW-1185">Reference proteome</keyword>
<reference evidence="2 3" key="1">
    <citation type="journal article" date="2018" name="G3 (Bethesda)">
        <title>Phylogenetic and Phylogenomic Definition of Rhizopus Species.</title>
        <authorList>
            <person name="Gryganskyi A.P."/>
            <person name="Golan J."/>
            <person name="Dolatabadi S."/>
            <person name="Mondo S."/>
            <person name="Robb S."/>
            <person name="Idnurm A."/>
            <person name="Muszewska A."/>
            <person name="Steczkiewicz K."/>
            <person name="Masonjones S."/>
            <person name="Liao H.L."/>
            <person name="Gajdeczka M.T."/>
            <person name="Anike F."/>
            <person name="Vuek A."/>
            <person name="Anishchenko I.M."/>
            <person name="Voigt K."/>
            <person name="de Hoog G.S."/>
            <person name="Smith M.E."/>
            <person name="Heitman J."/>
            <person name="Vilgalys R."/>
            <person name="Stajich J.E."/>
        </authorList>
    </citation>
    <scope>NUCLEOTIDE SEQUENCE [LARGE SCALE GENOMIC DNA]</scope>
    <source>
        <strain evidence="2 3">LSU 92-RS-03</strain>
    </source>
</reference>
<keyword evidence="1" id="KW-0732">Signal</keyword>
<gene>
    <name evidence="2" type="ORF">CU098_013137</name>
</gene>
<proteinExistence type="predicted"/>
<feature type="chain" id="PRO_5017025092" evidence="1">
    <location>
        <begin position="21"/>
        <end position="79"/>
    </location>
</feature>
<accession>A0A367KQM4</accession>
<evidence type="ECO:0000256" key="1">
    <source>
        <dbReference type="SAM" id="SignalP"/>
    </source>
</evidence>
<dbReference type="Proteomes" id="UP000253551">
    <property type="component" value="Unassembled WGS sequence"/>
</dbReference>
<dbReference type="AlphaFoldDB" id="A0A367KQM4"/>
<evidence type="ECO:0000313" key="3">
    <source>
        <dbReference type="Proteomes" id="UP000253551"/>
    </source>
</evidence>